<comment type="caution">
    <text evidence="2">The sequence shown here is derived from an EMBL/GenBank/DDBJ whole genome shotgun (WGS) entry which is preliminary data.</text>
</comment>
<dbReference type="SUPFAM" id="SSF110087">
    <property type="entry name" value="DR1885-like metal-binding protein"/>
    <property type="match status" value="1"/>
</dbReference>
<protein>
    <submittedName>
        <fullName evidence="2">Uncharacterized protein</fullName>
    </submittedName>
</protein>
<sequence>MQFTTLFTLALAAITASAATHSAGPHWVSNATSVASPSPSPSVLHFVGIANHTATAVASSTSTSSPAAQTDDLMIHSRNFHSKRQDMTKIMCNAICLTAGKQDVKECRLHCGMDE</sequence>
<gene>
    <name evidence="2" type="ORF">PG996_011966</name>
</gene>
<keyword evidence="1" id="KW-0732">Signal</keyword>
<accession>A0ABR1U183</accession>
<keyword evidence="3" id="KW-1185">Reference proteome</keyword>
<evidence type="ECO:0000313" key="2">
    <source>
        <dbReference type="EMBL" id="KAK8052665.1"/>
    </source>
</evidence>
<dbReference type="InterPro" id="IPR036182">
    <property type="entry name" value="PCuAC_sf"/>
</dbReference>
<feature type="signal peptide" evidence="1">
    <location>
        <begin position="1"/>
        <end position="18"/>
    </location>
</feature>
<dbReference type="EMBL" id="JAQQWM010000008">
    <property type="protein sequence ID" value="KAK8052665.1"/>
    <property type="molecule type" value="Genomic_DNA"/>
</dbReference>
<feature type="chain" id="PRO_5045948351" evidence="1">
    <location>
        <begin position="19"/>
        <end position="115"/>
    </location>
</feature>
<proteinExistence type="predicted"/>
<dbReference type="Proteomes" id="UP001446871">
    <property type="component" value="Unassembled WGS sequence"/>
</dbReference>
<evidence type="ECO:0000256" key="1">
    <source>
        <dbReference type="SAM" id="SignalP"/>
    </source>
</evidence>
<name>A0ABR1U183_9PEZI</name>
<evidence type="ECO:0000313" key="3">
    <source>
        <dbReference type="Proteomes" id="UP001446871"/>
    </source>
</evidence>
<reference evidence="2 3" key="1">
    <citation type="submission" date="2023-01" db="EMBL/GenBank/DDBJ databases">
        <title>Analysis of 21 Apiospora genomes using comparative genomics revels a genus with tremendous synthesis potential of carbohydrate active enzymes and secondary metabolites.</title>
        <authorList>
            <person name="Sorensen T."/>
        </authorList>
    </citation>
    <scope>NUCLEOTIDE SEQUENCE [LARGE SCALE GENOMIC DNA]</scope>
    <source>
        <strain evidence="2 3">CBS 83171</strain>
    </source>
</reference>
<organism evidence="2 3">
    <name type="scientific">Apiospora saccharicola</name>
    <dbReference type="NCBI Taxonomy" id="335842"/>
    <lineage>
        <taxon>Eukaryota</taxon>
        <taxon>Fungi</taxon>
        <taxon>Dikarya</taxon>
        <taxon>Ascomycota</taxon>
        <taxon>Pezizomycotina</taxon>
        <taxon>Sordariomycetes</taxon>
        <taxon>Xylariomycetidae</taxon>
        <taxon>Amphisphaeriales</taxon>
        <taxon>Apiosporaceae</taxon>
        <taxon>Apiospora</taxon>
    </lineage>
</organism>